<dbReference type="GeneID" id="94845372"/>
<reference evidence="1" key="1">
    <citation type="submission" date="2016-10" db="EMBL/GenBank/DDBJ databases">
        <authorList>
            <person name="Benchimol M."/>
            <person name="Almeida L.G."/>
            <person name="Vasconcelos A.T."/>
            <person name="Perreira-Neves A."/>
            <person name="Rosa I.A."/>
            <person name="Tasca T."/>
            <person name="Bogo M.R."/>
            <person name="de Souza W."/>
        </authorList>
    </citation>
    <scope>NUCLEOTIDE SEQUENCE [LARGE SCALE GENOMIC DNA]</scope>
    <source>
        <strain evidence="1">K</strain>
    </source>
</reference>
<organism evidence="1 2">
    <name type="scientific">Tritrichomonas foetus</name>
    <dbReference type="NCBI Taxonomy" id="1144522"/>
    <lineage>
        <taxon>Eukaryota</taxon>
        <taxon>Metamonada</taxon>
        <taxon>Parabasalia</taxon>
        <taxon>Tritrichomonadida</taxon>
        <taxon>Tritrichomonadidae</taxon>
        <taxon>Tritrichomonas</taxon>
    </lineage>
</organism>
<comment type="caution">
    <text evidence="1">The sequence shown here is derived from an EMBL/GenBank/DDBJ whole genome shotgun (WGS) entry which is preliminary data.</text>
</comment>
<dbReference type="AlphaFoldDB" id="A0A1J4JJ36"/>
<keyword evidence="2" id="KW-1185">Reference proteome</keyword>
<protein>
    <submittedName>
        <fullName evidence="1">Uncharacterized protein</fullName>
    </submittedName>
</protein>
<evidence type="ECO:0000313" key="2">
    <source>
        <dbReference type="Proteomes" id="UP000179807"/>
    </source>
</evidence>
<dbReference type="Proteomes" id="UP000179807">
    <property type="component" value="Unassembled WGS sequence"/>
</dbReference>
<accession>A0A1J4JJ36</accession>
<proteinExistence type="predicted"/>
<dbReference type="RefSeq" id="XP_068350702.1">
    <property type="nucleotide sequence ID" value="XM_068510668.1"/>
</dbReference>
<gene>
    <name evidence="1" type="ORF">TRFO_36167</name>
</gene>
<sequence>MKSATASQRAWPWISTRRVSLRSSAAEKALRWFFLTRSGVIAPLPTPKKGPIVCCCPKENGRFASQLLEKILSIC</sequence>
<evidence type="ECO:0000313" key="1">
    <source>
        <dbReference type="EMBL" id="OHS97565.1"/>
    </source>
</evidence>
<name>A0A1J4JJ36_9EUKA</name>
<dbReference type="EMBL" id="MLAK01001107">
    <property type="protein sequence ID" value="OHS97565.1"/>
    <property type="molecule type" value="Genomic_DNA"/>
</dbReference>
<dbReference type="VEuPathDB" id="TrichDB:TRFO_36167"/>